<dbReference type="InterPro" id="IPR045390">
    <property type="entry name" value="ABC-3C_MC3"/>
</dbReference>
<dbReference type="OrthoDB" id="7059377at2"/>
<keyword evidence="2" id="KW-1185">Reference proteome</keyword>
<dbReference type="EMBL" id="QGGO01000008">
    <property type="protein sequence ID" value="PWK26990.1"/>
    <property type="molecule type" value="Genomic_DNA"/>
</dbReference>
<accession>A0A316E910</accession>
<protein>
    <submittedName>
        <fullName evidence="1">Uncharacterized protein</fullName>
    </submittedName>
</protein>
<dbReference type="AlphaFoldDB" id="A0A316E910"/>
<dbReference type="Pfam" id="PF20131">
    <property type="entry name" value="MC3"/>
    <property type="match status" value="1"/>
</dbReference>
<dbReference type="Proteomes" id="UP000245489">
    <property type="component" value="Unassembled WGS sequence"/>
</dbReference>
<name>A0A316E910_9BACT</name>
<comment type="caution">
    <text evidence="1">The sequence shown here is derived from an EMBL/GenBank/DDBJ whole genome shotgun (WGS) entry which is preliminary data.</text>
</comment>
<evidence type="ECO:0000313" key="1">
    <source>
        <dbReference type="EMBL" id="PWK26990.1"/>
    </source>
</evidence>
<sequence>MLPNWDERSNTIAHLLNPAFCGEVIRRCMFAYQKEQKTAMPFQLAFLILPIVLHKENRERLPKTSGKNFISWIEENQIIKKDLPNIIKNINSFTKESIMFLMMYKIIIINESGNFEAIAKGKILSYENEVVECYKKAELLGKLLAKAGNSQFIFVNLGIKP</sequence>
<proteinExistence type="predicted"/>
<dbReference type="RefSeq" id="WP_146199110.1">
    <property type="nucleotide sequence ID" value="NZ_QGGO01000008.1"/>
</dbReference>
<reference evidence="1 2" key="1">
    <citation type="submission" date="2018-05" db="EMBL/GenBank/DDBJ databases">
        <title>Genomic Encyclopedia of Archaeal and Bacterial Type Strains, Phase II (KMG-II): from individual species to whole genera.</title>
        <authorList>
            <person name="Goeker M."/>
        </authorList>
    </citation>
    <scope>NUCLEOTIDE SEQUENCE [LARGE SCALE GENOMIC DNA]</scope>
    <source>
        <strain evidence="1 2">DSM 22214</strain>
    </source>
</reference>
<gene>
    <name evidence="1" type="ORF">LV89_01802</name>
</gene>
<organism evidence="1 2">
    <name type="scientific">Arcicella aurantiaca</name>
    <dbReference type="NCBI Taxonomy" id="591202"/>
    <lineage>
        <taxon>Bacteria</taxon>
        <taxon>Pseudomonadati</taxon>
        <taxon>Bacteroidota</taxon>
        <taxon>Cytophagia</taxon>
        <taxon>Cytophagales</taxon>
        <taxon>Flectobacillaceae</taxon>
        <taxon>Arcicella</taxon>
    </lineage>
</organism>
<evidence type="ECO:0000313" key="2">
    <source>
        <dbReference type="Proteomes" id="UP000245489"/>
    </source>
</evidence>